<accession>A0A1Q9ELL0</accession>
<keyword evidence="9 12" id="KW-0472">Membrane</keyword>
<evidence type="ECO:0000256" key="7">
    <source>
        <dbReference type="ARBA" id="ARBA00022989"/>
    </source>
</evidence>
<dbReference type="Pfam" id="PF02434">
    <property type="entry name" value="Fringe"/>
    <property type="match status" value="1"/>
</dbReference>
<dbReference type="InterPro" id="IPR002110">
    <property type="entry name" value="Ankyrin_rpt"/>
</dbReference>
<dbReference type="SUPFAM" id="SSF48403">
    <property type="entry name" value="Ankyrin repeat"/>
    <property type="match status" value="2"/>
</dbReference>
<evidence type="ECO:0000256" key="9">
    <source>
        <dbReference type="ARBA" id="ARBA00023136"/>
    </source>
</evidence>
<sequence>MVLQKEQPNRQSSNVQRNIVVHQQQNDPNFTGPKKPQGYRVAQAPGGASSINLSWGEAPPPQRAPSPGGRGMRAEALPPAGRAPSPARQLPCEAAPAPLATPAARSCYAEEQAIAAGRAAPPPQGRHPCYGDPQQVAHNGFAAPPQSRQPCYGEAQVAAAGFAAPPQARHPCYGDAQQVAPRHVQSPAGLQAVGQRAPSPGSRRLLQAQQQQPAGPAMAAAGFQAPQAANRGGAPFANDYGAGAGLPPPMPRQSAPFAQDGAGAVIHGRFAEHQNMSSNAYACGGNQNCGNVMTNRRTALAAFPAAVASVWEQGHLVSEKVERLVVIDGQASSSLKPKGNLTMQSRERLGHGVLFVVRSCSQNYGFRVTSILRTWGQDIARSPSDGLMVVGDTAVQQPRIFGVPECGNDRSRALCCKTGYALQLAYRWLDDFAWFFVLDDDTYVNIGNLRQSLSTFSALEPQALGVLGCGPGFCEDGQGGFCGGGGYALSKAALGVIMVNSTSTFQLDLMSHLATEKDGIAYDDISVACLLKRHRVRLRSLHGLYAFGSQRQWLDEAYERAITARSPLPVSFHYIGPFLMEALHNRFARLTESRDTALPQDENIRSASPVPAELREIHLRGLQIFKDQGLTPTRRRLVNFLRLGGRDEIRCKPGISLNKVMRCPDSKAMNGWLNVAIGRGNHRLFVLLSFLEGFILDDVAGVDEPIDVQLVLESISVQNCALQLTNELISEARRANTKGVCQLLEAGAAKDSKDHTGSTAVACASAKGHLEIVDVLLKAGADPDLSDWRGNTALVLASASGHVEVVRLLLAAGAQMDWQARDGTTALSCAAVNNHVQTARFLLEAGADKDLADNNGNTPLILASGGGHADIVQLLMAAGSDKDQQAHNGNTALTCASGGNHADVVCVLVKAGADANTRDRNGETALHLASRRGCLKIVRMLLEAGAEGEVQAGTGNTPFFYASISGHLETARLLLEFGANKDLELLSAAAEGLSETVQLLLEAGADKDIKNSDGENALHLAGYGGHHQAVRLLLEAGTNRDLHDRNGDTPLINACHGGHAETVRLLLEGGADKELGSFSDSSPLVCACVGGHVETARMLLESGAGQEFALLRASAEGQVDIVHLLLEASANKDAKDRRGQTALHRAASRGQSETVRLLLAAGVDQNVQDSTGAKAIALLSVQWLHLALCIAFARGAVVGSSWTGWLYNLAMQFPLLVFVLLMHGFSSPGIFFLLVNHLYLIAINMTTNEMMNKDRYQHFWQEVNQEKGVIRKVFRNPFDKGSTLKNCLDFWWYRRRSAMNLGLREMEL</sequence>
<keyword evidence="6" id="KW-0735">Signal-anchor</keyword>
<dbReference type="GO" id="GO:0005737">
    <property type="term" value="C:cytoplasm"/>
    <property type="evidence" value="ECO:0007669"/>
    <property type="project" value="TreeGrafter"/>
</dbReference>
<comment type="subcellular location">
    <subcellularLocation>
        <location evidence="1">Membrane</location>
        <topology evidence="1">Single-pass type II membrane protein</topology>
    </subcellularLocation>
</comment>
<dbReference type="GO" id="GO:0016020">
    <property type="term" value="C:membrane"/>
    <property type="evidence" value="ECO:0007669"/>
    <property type="project" value="UniProtKB-SubCell"/>
</dbReference>
<evidence type="ECO:0000256" key="10">
    <source>
        <dbReference type="PROSITE-ProRule" id="PRU00023"/>
    </source>
</evidence>
<comment type="caution">
    <text evidence="14">The sequence shown here is derived from an EMBL/GenBank/DDBJ whole genome shotgun (WGS) entry which is preliminary data.</text>
</comment>
<dbReference type="Pfam" id="PF00023">
    <property type="entry name" value="Ank"/>
    <property type="match status" value="2"/>
</dbReference>
<dbReference type="InterPro" id="IPR036770">
    <property type="entry name" value="Ankyrin_rpt-contain_sf"/>
</dbReference>
<keyword evidence="3" id="KW-0808">Transferase</keyword>
<feature type="repeat" description="ANK" evidence="10">
    <location>
        <begin position="822"/>
        <end position="854"/>
    </location>
</feature>
<evidence type="ECO:0000256" key="8">
    <source>
        <dbReference type="ARBA" id="ARBA00023043"/>
    </source>
</evidence>
<feature type="repeat" description="ANK" evidence="10">
    <location>
        <begin position="789"/>
        <end position="821"/>
    </location>
</feature>
<feature type="repeat" description="ANK" evidence="10">
    <location>
        <begin position="855"/>
        <end position="887"/>
    </location>
</feature>
<feature type="repeat" description="ANK" evidence="10">
    <location>
        <begin position="1138"/>
        <end position="1170"/>
    </location>
</feature>
<feature type="repeat" description="ANK" evidence="10">
    <location>
        <begin position="985"/>
        <end position="1012"/>
    </location>
</feature>
<reference evidence="14 15" key="1">
    <citation type="submission" date="2016-02" db="EMBL/GenBank/DDBJ databases">
        <title>Genome analysis of coral dinoflagellate symbionts highlights evolutionary adaptations to a symbiotic lifestyle.</title>
        <authorList>
            <person name="Aranda M."/>
            <person name="Li Y."/>
            <person name="Liew Y.J."/>
            <person name="Baumgarten S."/>
            <person name="Simakov O."/>
            <person name="Wilson M."/>
            <person name="Piel J."/>
            <person name="Ashoor H."/>
            <person name="Bougouffa S."/>
            <person name="Bajic V.B."/>
            <person name="Ryu T."/>
            <person name="Ravasi T."/>
            <person name="Bayer T."/>
            <person name="Micklem G."/>
            <person name="Kim H."/>
            <person name="Bhak J."/>
            <person name="Lajeunesse T.C."/>
            <person name="Voolstra C.R."/>
        </authorList>
    </citation>
    <scope>NUCLEOTIDE SEQUENCE [LARGE SCALE GENOMIC DNA]</scope>
    <source>
        <strain evidence="14 15">CCMP2467</strain>
    </source>
</reference>
<dbReference type="PANTHER" id="PTHR24198:SF165">
    <property type="entry name" value="ANKYRIN REPEAT-CONTAINING PROTEIN-RELATED"/>
    <property type="match status" value="1"/>
</dbReference>
<evidence type="ECO:0000256" key="4">
    <source>
        <dbReference type="ARBA" id="ARBA00022692"/>
    </source>
</evidence>
<feature type="repeat" description="ANK" evidence="10">
    <location>
        <begin position="921"/>
        <end position="953"/>
    </location>
</feature>
<dbReference type="Proteomes" id="UP000186817">
    <property type="component" value="Unassembled WGS sequence"/>
</dbReference>
<feature type="repeat" description="ANK" evidence="10">
    <location>
        <begin position="1013"/>
        <end position="1045"/>
    </location>
</feature>
<keyword evidence="7 12" id="KW-1133">Transmembrane helix</keyword>
<feature type="compositionally biased region" description="Polar residues" evidence="11">
    <location>
        <begin position="9"/>
        <end position="29"/>
    </location>
</feature>
<evidence type="ECO:0000313" key="14">
    <source>
        <dbReference type="EMBL" id="OLQ08300.1"/>
    </source>
</evidence>
<organism evidence="14 15">
    <name type="scientific">Symbiodinium microadriaticum</name>
    <name type="common">Dinoflagellate</name>
    <name type="synonym">Zooxanthella microadriatica</name>
    <dbReference type="NCBI Taxonomy" id="2951"/>
    <lineage>
        <taxon>Eukaryota</taxon>
        <taxon>Sar</taxon>
        <taxon>Alveolata</taxon>
        <taxon>Dinophyceae</taxon>
        <taxon>Suessiales</taxon>
        <taxon>Symbiodiniaceae</taxon>
        <taxon>Symbiodinium</taxon>
    </lineage>
</organism>
<evidence type="ECO:0000313" key="15">
    <source>
        <dbReference type="Proteomes" id="UP000186817"/>
    </source>
</evidence>
<keyword evidence="15" id="KW-1185">Reference proteome</keyword>
<feature type="repeat" description="ANK" evidence="10">
    <location>
        <begin position="1046"/>
        <end position="1078"/>
    </location>
</feature>
<proteinExistence type="predicted"/>
<feature type="compositionally biased region" description="Low complexity" evidence="11">
    <location>
        <begin position="207"/>
        <end position="229"/>
    </location>
</feature>
<name>A0A1Q9ELL0_SYMMI</name>
<dbReference type="OrthoDB" id="426802at2759"/>
<evidence type="ECO:0000256" key="3">
    <source>
        <dbReference type="ARBA" id="ARBA00022679"/>
    </source>
</evidence>
<evidence type="ECO:0000256" key="11">
    <source>
        <dbReference type="SAM" id="MobiDB-lite"/>
    </source>
</evidence>
<evidence type="ECO:0000256" key="12">
    <source>
        <dbReference type="SAM" id="Phobius"/>
    </source>
</evidence>
<keyword evidence="2" id="KW-0328">Glycosyltransferase</keyword>
<dbReference type="PANTHER" id="PTHR24198">
    <property type="entry name" value="ANKYRIN REPEAT AND PROTEIN KINASE DOMAIN-CONTAINING PROTEIN"/>
    <property type="match status" value="1"/>
</dbReference>
<feature type="region of interest" description="Disordered" evidence="11">
    <location>
        <begin position="188"/>
        <end position="257"/>
    </location>
</feature>
<dbReference type="InterPro" id="IPR003378">
    <property type="entry name" value="Fringe-like_glycosylTrfase"/>
</dbReference>
<dbReference type="Gene3D" id="3.90.550.50">
    <property type="match status" value="1"/>
</dbReference>
<dbReference type="SMART" id="SM00248">
    <property type="entry name" value="ANK"/>
    <property type="match status" value="13"/>
</dbReference>
<keyword evidence="4 12" id="KW-0812">Transmembrane</keyword>
<dbReference type="PRINTS" id="PR01415">
    <property type="entry name" value="ANKYRIN"/>
</dbReference>
<protein>
    <submittedName>
        <fullName evidence="14">Ankyrin repeat domain-containing protein 50</fullName>
    </submittedName>
</protein>
<evidence type="ECO:0000256" key="5">
    <source>
        <dbReference type="ARBA" id="ARBA00022737"/>
    </source>
</evidence>
<dbReference type="Pfam" id="PF12796">
    <property type="entry name" value="Ank_2"/>
    <property type="match status" value="4"/>
</dbReference>
<evidence type="ECO:0000256" key="2">
    <source>
        <dbReference type="ARBA" id="ARBA00022676"/>
    </source>
</evidence>
<evidence type="ECO:0000256" key="6">
    <source>
        <dbReference type="ARBA" id="ARBA00022968"/>
    </source>
</evidence>
<feature type="repeat" description="ANK" evidence="10">
    <location>
        <begin position="1105"/>
        <end position="1137"/>
    </location>
</feature>
<dbReference type="PROSITE" id="PS50088">
    <property type="entry name" value="ANK_REPEAT"/>
    <property type="match status" value="12"/>
</dbReference>
<gene>
    <name evidence="14" type="primary">ANKRD50</name>
    <name evidence="14" type="ORF">AK812_SmicGene8202</name>
</gene>
<dbReference type="GO" id="GO:0016757">
    <property type="term" value="F:glycosyltransferase activity"/>
    <property type="evidence" value="ECO:0007669"/>
    <property type="project" value="UniProtKB-KW"/>
</dbReference>
<feature type="transmembrane region" description="Helical" evidence="12">
    <location>
        <begin position="1229"/>
        <end position="1247"/>
    </location>
</feature>
<feature type="repeat" description="ANK" evidence="10">
    <location>
        <begin position="888"/>
        <end position="920"/>
    </location>
</feature>
<evidence type="ECO:0000259" key="13">
    <source>
        <dbReference type="Pfam" id="PF02434"/>
    </source>
</evidence>
<dbReference type="PROSITE" id="PS50297">
    <property type="entry name" value="ANK_REP_REGION"/>
    <property type="match status" value="10"/>
</dbReference>
<dbReference type="Gene3D" id="1.25.40.20">
    <property type="entry name" value="Ankyrin repeat-containing domain"/>
    <property type="match status" value="6"/>
</dbReference>
<keyword evidence="5" id="KW-0677">Repeat</keyword>
<dbReference type="EMBL" id="LSRX01000120">
    <property type="protein sequence ID" value="OLQ08300.1"/>
    <property type="molecule type" value="Genomic_DNA"/>
</dbReference>
<feature type="repeat" description="ANK" evidence="10">
    <location>
        <begin position="954"/>
        <end position="986"/>
    </location>
</feature>
<feature type="domain" description="Fringe-like glycosyltransferase" evidence="13">
    <location>
        <begin position="352"/>
        <end position="497"/>
    </location>
</feature>
<feature type="repeat" description="ANK" evidence="10">
    <location>
        <begin position="756"/>
        <end position="788"/>
    </location>
</feature>
<evidence type="ECO:0000256" key="1">
    <source>
        <dbReference type="ARBA" id="ARBA00004606"/>
    </source>
</evidence>
<keyword evidence="8 10" id="KW-0040">ANK repeat</keyword>
<feature type="region of interest" description="Disordered" evidence="11">
    <location>
        <begin position="1"/>
        <end position="90"/>
    </location>
</feature>